<dbReference type="RefSeq" id="WP_123861512.1">
    <property type="nucleotide sequence ID" value="NZ_CP033930.1"/>
</dbReference>
<feature type="modified residue" description="4-aspartylphosphate" evidence="1">
    <location>
        <position position="54"/>
    </location>
</feature>
<dbReference type="InterPro" id="IPR046947">
    <property type="entry name" value="LytR-like"/>
</dbReference>
<accession>A0AAD0YUS2</accession>
<dbReference type="InterPro" id="IPR001789">
    <property type="entry name" value="Sig_transdc_resp-reg_receiver"/>
</dbReference>
<dbReference type="PROSITE" id="PS50930">
    <property type="entry name" value="HTH_LYTTR"/>
    <property type="match status" value="1"/>
</dbReference>
<dbReference type="Pfam" id="PF00072">
    <property type="entry name" value="Response_reg"/>
    <property type="match status" value="1"/>
</dbReference>
<dbReference type="PANTHER" id="PTHR37299:SF1">
    <property type="entry name" value="STAGE 0 SPORULATION PROTEIN A HOMOLOG"/>
    <property type="match status" value="1"/>
</dbReference>
<dbReference type="Gene3D" id="3.40.50.2300">
    <property type="match status" value="1"/>
</dbReference>
<protein>
    <submittedName>
        <fullName evidence="4">DNA-binding response regulator</fullName>
    </submittedName>
</protein>
<dbReference type="PANTHER" id="PTHR37299">
    <property type="entry name" value="TRANSCRIPTIONAL REGULATOR-RELATED"/>
    <property type="match status" value="1"/>
</dbReference>
<evidence type="ECO:0000256" key="1">
    <source>
        <dbReference type="PROSITE-ProRule" id="PRU00169"/>
    </source>
</evidence>
<dbReference type="Gene3D" id="2.40.50.1020">
    <property type="entry name" value="LytTr DNA-binding domain"/>
    <property type="match status" value="1"/>
</dbReference>
<feature type="domain" description="HTH LytTR-type" evidence="3">
    <location>
        <begin position="138"/>
        <end position="209"/>
    </location>
</feature>
<dbReference type="Pfam" id="PF04397">
    <property type="entry name" value="LytTR"/>
    <property type="match status" value="1"/>
</dbReference>
<dbReference type="InterPro" id="IPR007492">
    <property type="entry name" value="LytTR_DNA-bd_dom"/>
</dbReference>
<evidence type="ECO:0000313" key="5">
    <source>
        <dbReference type="Proteomes" id="UP000269015"/>
    </source>
</evidence>
<evidence type="ECO:0000259" key="3">
    <source>
        <dbReference type="PROSITE" id="PS50930"/>
    </source>
</evidence>
<proteinExistence type="predicted"/>
<organism evidence="4 5">
    <name type="scientific">Chryseobacterium indologenes</name>
    <name type="common">Flavobacterium indologenes</name>
    <dbReference type="NCBI Taxonomy" id="253"/>
    <lineage>
        <taxon>Bacteria</taxon>
        <taxon>Pseudomonadati</taxon>
        <taxon>Bacteroidota</taxon>
        <taxon>Flavobacteriia</taxon>
        <taxon>Flavobacteriales</taxon>
        <taxon>Weeksellaceae</taxon>
        <taxon>Chryseobacterium group</taxon>
        <taxon>Chryseobacterium</taxon>
    </lineage>
</organism>
<dbReference type="AlphaFoldDB" id="A0AAD0YUS2"/>
<keyword evidence="4" id="KW-0238">DNA-binding</keyword>
<reference evidence="4 5" key="1">
    <citation type="submission" date="2018-11" db="EMBL/GenBank/DDBJ databases">
        <title>Proposal to divide the Flavobacteriaceae and reorganize its genera based on Amino Acid Identity values calculated from whole genome sequences.</title>
        <authorList>
            <person name="Nicholson A.C."/>
            <person name="Gulvik C.A."/>
            <person name="Whitney A.M."/>
            <person name="Humrighouse B.W."/>
            <person name="Bell M."/>
            <person name="Holmes B."/>
            <person name="Steigerwalt A.G."/>
            <person name="Villarma A."/>
            <person name="Sheth M."/>
            <person name="Batra D."/>
            <person name="Pryor J."/>
            <person name="Bernardet J.-F."/>
            <person name="Hugo C."/>
            <person name="Kampfer P."/>
            <person name="Newman J."/>
            <person name="McQuiston J.R."/>
        </authorList>
    </citation>
    <scope>NUCLEOTIDE SEQUENCE [LARGE SCALE GENOMIC DNA]</scope>
    <source>
        <strain evidence="4 5">H5559</strain>
    </source>
</reference>
<evidence type="ECO:0000259" key="2">
    <source>
        <dbReference type="PROSITE" id="PS50110"/>
    </source>
</evidence>
<dbReference type="GO" id="GO:0003677">
    <property type="term" value="F:DNA binding"/>
    <property type="evidence" value="ECO:0007669"/>
    <property type="project" value="UniProtKB-KW"/>
</dbReference>
<sequence>MIHYLIVDDEPIAHRIIENYCENLPYLKKKGNCFNAFEAMRFLNENVVDLLFLDINMPKLSGFEFLKTLSNAPKIIVTTAYKEYALEGYELNISDYLLKPFSFERFIKAVNKVIDIPGNKKQMPSSSSIENEANAASFFLTSDKKHHQIHFEDLLFIEAYGHYSKVFLKNEMILVHQKISDFEEQLPKSDFIRTHKSFIVSRSKIKHIEGNRVVIEQHTIPIGQTYKMNISKLF</sequence>
<feature type="domain" description="Response regulatory" evidence="2">
    <location>
        <begin position="3"/>
        <end position="114"/>
    </location>
</feature>
<gene>
    <name evidence="4" type="ORF">EG352_07075</name>
</gene>
<dbReference type="PROSITE" id="PS50110">
    <property type="entry name" value="RESPONSE_REGULATORY"/>
    <property type="match status" value="1"/>
</dbReference>
<evidence type="ECO:0000313" key="4">
    <source>
        <dbReference type="EMBL" id="AZB17542.1"/>
    </source>
</evidence>
<dbReference type="InterPro" id="IPR011006">
    <property type="entry name" value="CheY-like_superfamily"/>
</dbReference>
<dbReference type="EMBL" id="CP033930">
    <property type="protein sequence ID" value="AZB17542.1"/>
    <property type="molecule type" value="Genomic_DNA"/>
</dbReference>
<name>A0AAD0YUS2_CHRID</name>
<dbReference type="Proteomes" id="UP000269015">
    <property type="component" value="Chromosome"/>
</dbReference>
<keyword evidence="1" id="KW-0597">Phosphoprotein</keyword>
<dbReference type="SMART" id="SM00850">
    <property type="entry name" value="LytTR"/>
    <property type="match status" value="1"/>
</dbReference>
<dbReference type="SUPFAM" id="SSF52172">
    <property type="entry name" value="CheY-like"/>
    <property type="match status" value="1"/>
</dbReference>
<dbReference type="SMART" id="SM00448">
    <property type="entry name" value="REC"/>
    <property type="match status" value="1"/>
</dbReference>
<dbReference type="GO" id="GO:0000156">
    <property type="term" value="F:phosphorelay response regulator activity"/>
    <property type="evidence" value="ECO:0007669"/>
    <property type="project" value="InterPro"/>
</dbReference>